<dbReference type="PANTHER" id="PTHR43775">
    <property type="entry name" value="FATTY ACID SYNTHASE"/>
    <property type="match status" value="1"/>
</dbReference>
<comment type="cofactor">
    <cofactor evidence="2">
        <name>pantetheine 4'-phosphate</name>
        <dbReference type="ChEBI" id="CHEBI:47942"/>
    </cofactor>
</comment>
<dbReference type="Pfam" id="PF00550">
    <property type="entry name" value="PP-binding"/>
    <property type="match status" value="2"/>
</dbReference>
<dbReference type="InterPro" id="IPR036736">
    <property type="entry name" value="ACP-like_sf"/>
</dbReference>
<evidence type="ECO:0000256" key="14">
    <source>
        <dbReference type="ARBA" id="ARBA00052745"/>
    </source>
</evidence>
<evidence type="ECO:0000256" key="3">
    <source>
        <dbReference type="ARBA" id="ARBA00022450"/>
    </source>
</evidence>
<evidence type="ECO:0000256" key="10">
    <source>
        <dbReference type="ARBA" id="ARBA00023268"/>
    </source>
</evidence>
<keyword evidence="24" id="KW-1185">Reference proteome</keyword>
<dbReference type="InterPro" id="IPR036291">
    <property type="entry name" value="NAD(P)-bd_dom_sf"/>
</dbReference>
<evidence type="ECO:0000256" key="8">
    <source>
        <dbReference type="ARBA" id="ARBA00023002"/>
    </source>
</evidence>
<comment type="catalytic activity">
    <reaction evidence="11">
        <text>17-(4-hydroxyphenyl)heptadecanoyl-[(phenol)carboxyphthiodiolenone synthase] + 2 (S)-methylmalonyl-CoA + 3 malonyl-CoA + 5 NADPH + 10 H(+) = C35-(phenol)carboxyphthiodiolenone-[(phenol)carboxyphthiodiolenone synthase] + 5 CO2 + 5 NADP(+) + 5 CoA + 2 H2O</text>
        <dbReference type="Rhea" id="RHEA:57756"/>
        <dbReference type="Rhea" id="RHEA-COMP:14272"/>
        <dbReference type="Rhea" id="RHEA-COMP:14989"/>
        <dbReference type="ChEBI" id="CHEBI:15377"/>
        <dbReference type="ChEBI" id="CHEBI:15378"/>
        <dbReference type="ChEBI" id="CHEBI:16526"/>
        <dbReference type="ChEBI" id="CHEBI:57287"/>
        <dbReference type="ChEBI" id="CHEBI:57327"/>
        <dbReference type="ChEBI" id="CHEBI:57384"/>
        <dbReference type="ChEBI" id="CHEBI:57783"/>
        <dbReference type="ChEBI" id="CHEBI:58349"/>
        <dbReference type="ChEBI" id="CHEBI:133300"/>
        <dbReference type="ChEBI" id="CHEBI:142259"/>
        <dbReference type="EC" id="2.3.1.292"/>
    </reaction>
</comment>
<organism evidence="23 24">
    <name type="scientific">Marininema halotolerans</name>
    <dbReference type="NCBI Taxonomy" id="1155944"/>
    <lineage>
        <taxon>Bacteria</taxon>
        <taxon>Bacillati</taxon>
        <taxon>Bacillota</taxon>
        <taxon>Bacilli</taxon>
        <taxon>Bacillales</taxon>
        <taxon>Thermoactinomycetaceae</taxon>
        <taxon>Marininema</taxon>
    </lineage>
</organism>
<dbReference type="PROSITE" id="PS00012">
    <property type="entry name" value="PHOSPHOPANTETHEINE"/>
    <property type="match status" value="1"/>
</dbReference>
<dbReference type="Gene3D" id="3.30.559.30">
    <property type="entry name" value="Nonribosomal peptide synthetase, condensation domain"/>
    <property type="match status" value="1"/>
</dbReference>
<dbReference type="InterPro" id="IPR057326">
    <property type="entry name" value="KR_dom"/>
</dbReference>
<evidence type="ECO:0000256" key="1">
    <source>
        <dbReference type="ARBA" id="ARBA00001937"/>
    </source>
</evidence>
<dbReference type="Pfam" id="PF00109">
    <property type="entry name" value="ketoacyl-synt"/>
    <property type="match status" value="2"/>
</dbReference>
<dbReference type="SMART" id="SM00827">
    <property type="entry name" value="PKS_AT"/>
    <property type="match status" value="1"/>
</dbReference>
<name>A0A1I6PWH7_9BACL</name>
<evidence type="ECO:0000256" key="12">
    <source>
        <dbReference type="ARBA" id="ARBA00051971"/>
    </source>
</evidence>
<dbReference type="Gene3D" id="3.30.70.250">
    <property type="entry name" value="Malonyl-CoA ACP transacylase, ACP-binding"/>
    <property type="match status" value="1"/>
</dbReference>
<dbReference type="SMART" id="SM00822">
    <property type="entry name" value="PKS_KR"/>
    <property type="match status" value="2"/>
</dbReference>
<dbReference type="InterPro" id="IPR050091">
    <property type="entry name" value="PKS_NRPS_Biosynth_Enz"/>
</dbReference>
<dbReference type="Gene3D" id="3.40.47.10">
    <property type="match status" value="2"/>
</dbReference>
<dbReference type="FunFam" id="1.10.1200.10:FF:000005">
    <property type="entry name" value="Nonribosomal peptide synthetase 1"/>
    <property type="match status" value="1"/>
</dbReference>
<dbReference type="InterPro" id="IPR014030">
    <property type="entry name" value="Ketoacyl_synth_N"/>
</dbReference>
<dbReference type="GO" id="GO:0004315">
    <property type="term" value="F:3-oxoacyl-[acyl-carrier-protein] synthase activity"/>
    <property type="evidence" value="ECO:0007669"/>
    <property type="project" value="InterPro"/>
</dbReference>
<dbReference type="InterPro" id="IPR009081">
    <property type="entry name" value="PP-bd_ACP"/>
</dbReference>
<comment type="cofactor">
    <cofactor evidence="1">
        <name>NADP(+)</name>
        <dbReference type="ChEBI" id="CHEBI:58349"/>
    </cofactor>
</comment>
<dbReference type="InterPro" id="IPR016039">
    <property type="entry name" value="Thiolase-like"/>
</dbReference>
<dbReference type="SUPFAM" id="SSF47336">
    <property type="entry name" value="ACP-like"/>
    <property type="match status" value="2"/>
</dbReference>
<dbReference type="GO" id="GO:0004312">
    <property type="term" value="F:fatty acid synthase activity"/>
    <property type="evidence" value="ECO:0007669"/>
    <property type="project" value="TreeGrafter"/>
</dbReference>
<reference evidence="24" key="1">
    <citation type="submission" date="2016-10" db="EMBL/GenBank/DDBJ databases">
        <authorList>
            <person name="Varghese N."/>
            <person name="Submissions S."/>
        </authorList>
    </citation>
    <scope>NUCLEOTIDE SEQUENCE [LARGE SCALE GENOMIC DNA]</scope>
    <source>
        <strain evidence="24">DSM 45789</strain>
    </source>
</reference>
<dbReference type="CDD" id="cd08953">
    <property type="entry name" value="KR_2_SDR_x"/>
    <property type="match status" value="2"/>
</dbReference>
<feature type="domain" description="Ketosynthase family 3 (KS3)" evidence="22">
    <location>
        <begin position="1424"/>
        <end position="1848"/>
    </location>
</feature>
<dbReference type="GO" id="GO:0034081">
    <property type="term" value="C:polyketide synthase complex"/>
    <property type="evidence" value="ECO:0007669"/>
    <property type="project" value="UniProtKB-ARBA"/>
</dbReference>
<evidence type="ECO:0000256" key="16">
    <source>
        <dbReference type="ARBA" id="ARBA00066974"/>
    </source>
</evidence>
<sequence>MSHLGDHGKTGLEIAVIGMSGRFPGAKHLDQFWENLKQGVESISQFSEEELIEAGVDPKQVKKPNYVKAKGYLEDIEKFDASFFSYSPREAEITDPQIRILQEIVWEGLEMAGVDPKTYPGLIGLYVGAATNFNWMKQTPLLNSSSAAEFSEAGTLCYKDAISTLTSYKLGLKGPSFTLYTACSTSLLSVHLASRSLLTGECSIAVAGGVRVSYPTKEGYLYEEGMTASPDGKVRAFDAGAKGAIFSDGAGVVVLKRLEDALEDGDTIHAIIKGSAANNDGERKVGYTAPSVEGQAEVIRAAYRFAEVEAESISYIETHGTATALGDTIEIEAIKRAFSDTKRKAFCGIGTVKSNIGHLDTAAGVTGLIKTILSLKHQQLPPSLHFNQPNPKIDLVDSPLYLTKELASWRTDGIYPRRAGVSAFGFGGTNVHVVLEEAPTITSETTATDQHLLLLSARSDKALSQMAKNLAAYCAAHPEISLADLAYTLQVGRREFPVRRSFVVKDIADVIKQLRSSPPSMEFTQAPTEGQPVAFLLPEHAEEGVKLALSLSDRDRGFRHELEAICNRASSHVGCNLLEMIRSGEWPVTLEGVVVIVVGVALSTFLGKWLSTPSLIGFGVAELAAATLAGVMELEGALTLATLHQPAMLEQQGHSIQYNPPTMRFLSNQTGEWISRDRAVDPMYWATLARTMPTQSRKDIHKLLKNHLGLTMGESLNHPQSEWASKVMVSLTEDVLSTLGRCWEQGAGVNWEALYEGERRLKVPLPTYPFEKQRHWPSNVSEGIKSNPNEIEKRSDMADWFYQPVWEKKTYPHHLLEKGGGSPATWLLFVDKEGVGKKVAAGLQAEGHQVVLVSAQTSFVDHGHGNYGMDATKEEDYQSLFKKLRKRGVFPDRIVHFWNVSHEDEGLTFLETGFYSMIHLAKALSALHVIHPLEVTVVTNQMQRVRDNEPVCAEKQTLLAPVKVLPQEYPNVRCRSVDIELTEVEKTLPHLLAELQGPIIDTVLAYRGDQRYISTFKTLPKKEVQGALKLGPTAIAPQLREHGVYLITGGLGGIGLKLAEYLARSVKAKLVLIGRHGLPPRSEWERILTTHCQDDRLVIRIRAVLKLESLGAEVLVLGADVADVGEMRRALDLADKRFGHIHGVIHAAGVLRVRSAQCVMATITREECEEQFRPKIHGLKVLEELLGGRELDFCLFVSSLSPILGGLGFVAYAGANLYMDGVADRWSNRANNRWMSVNWGDWQYTGEAYEKPMLGEMLERLELTPEEGIKTFQCVLALSQRQRIIISSGDMESRYEQWITMEGQREQASLLVDPSSQTSSHLHQRGHRDHFDQSEVEAIIVAIWKEFYRQDDVDVTRNFFDLGATSLDMIQIHSKLIKRLERHISIDVMFEHATIYSLATYLSSGDEGPSLQVSSQRQLKGTVTGDIAIVGMAGRFPGAQNIEEYWNNLITGTESIRFFSEHELLEAGVPERDVTHPNYVKAKGYLAGVDHFDAAFFDYTPRDAELMDPQLRVFHEVAWHALEHAGYEGESYPGRVGVYAGASPNLYWQVLSTLAESREPSGQFLTSLLNDKDSLTTQISYRFNLKGPSTNIFTGCSTSLVAIHTAAQALLNGHCEMALAGGITLALPDKAGYLYQEGMLFSADGHCKPFDEKANGMLFGDGVGVVVLKRLDDAIADGDTIHGVMKGSAINNDGSNKIGYTAPSVEGQVDVIRTAHEAAGIEADSISYIETHGTATKLGDTIEARALGQVFEEREKQSLPIGSVKSNVGHLNAASGVAGLVKTLLAMKHRQLPASLNFDEPNQAIDFANSPFYVNTALQDWQSRGGILRAGVSSFGIGGTNAHVVLEEAPPLPPTSPGRPYQILTLSAKTEQALDRMTANLGQYLKEHPAIDLADAAYTLQVGRKEFSYRRALLISTAEEGAEWLQDRESRRSHDHHVKEKHPKVAFLLAGNGSQYVNMGRDLYLNEPVFREAMNQCFAILSRLTGKDLQEVIYPQVATSVEAKEKLMKMEYCQPLILSFEYALATLLQHWGVVPSALLGYSFGEYVAACLAGVFTLEEALRLIVIRGRLMSSLPDGSMLSVPLGEEKLQPMIESFYEQGGGPLSLSIVNGPSCIVAGTPETICEFEKWLRNQRLLSMRVNIEGAAHSHLLEPIMDEFAEQVRQLHLQPPSTPFISCITGTWITDEQAVDPAYWVRHMRETVRFDQSIEQLKREGIRLFVEIGPGRDLSVMVQRSLSNDEHAPKLFNTTRPEQTNLTDEQYLLNQIAHLWTVGVSIHWKAFYEGEQRRRIPLPTYSFEAVSHKLQGNPFDIGSQLPHATKPQRAGKKADLDEWLYVPQWTTTMPPQPATLVEERWLIFADRCGIGDNMARALRDTAEVHVVYPGDHYVKQENKVYQINPAKPDDYASLLKDTGVPARIVHLWSVTKETRERDRDQVAKIQESGFYALFHLTKALSQHQVIDPITLCVVTNGVQSVTGEEELVPEKAPILGASIVLPQEVSYLNSFSIDVSLPQKGTQQERRLIQHLIAEARVERGEDKAIAYRGMSRFVQRYVPLVTKQAEEKELPFKQGGVYLITGGLGGIALILARHLVNQTQGTIVLTSRSGLPPREDWDHHLHEESTRAATIRHVLELEELGGRVDIRAVDVSDRGGMEELVVDVEARYGPINGVIHAAGIIGGDTFNLVRELRVEDCEAHFTSKVYGLLVLEEVLREKKLDFCLLMSSISAVLGGLGYLPYAASNRYMDAFVSHFNREAECPWLSVNWSDWKYWKEDDKTLQIGASVHELSMTPEEGVDMFNRALTWHQGDLLVHSPGDLQARIDEWVHLQSLQEGEEALEDIEFFHPRPPLLTELIHPRTTMEEKLGSIWQRAFRVQPIGVQDDFLELGGDSLKAITIVSRIHKELNVEISVAEMFNLSTIAGLAKKIEDRAESQYHAIMPAPKKAYYELSSLQKRFYILHRLHPDSTSYNDTSVILLEGKVDKDRLEEGFQRLVQYHEIFRTTIEMVDDVPKQRIHPHAEVEVAHFTAMESEVDEMIHGFVRPFDFNHPPYLRIALIQLEEERYVLVIDLHHIVTDGVSYDIFVRDFLTLYAGEQLMPLRLQYKDYAEWQNSEEERDAMNRHRAYWMDQFLDAIPSLQFPLDYPRPEAQSFKGSTVYFTLGEKLTQKIRKLAMEEETTLFTLLLASYYVTLGKYSGQEDLVIGTPVTGRPHVDLQPIIGGFINMLPLRNMPRAEQSFQNFLHAVRNHAFEAFEHQKYPYEDLILELGLQGNLNRNPLFDAVFVLQNMDTEKMEVEGLSVSSYDYDHQRAQFDLLLRANEGDQTIDMALEYANALFKRESMEKFCQRLMEVLEQISSNVEIPIREITVQHELKELQPVRTAKDFDDFNF</sequence>
<keyword evidence="8" id="KW-0560">Oxidoreductase</keyword>
<dbReference type="PROSITE" id="PS50075">
    <property type="entry name" value="CARRIER"/>
    <property type="match status" value="2"/>
</dbReference>
<gene>
    <name evidence="23" type="ORF">SAMN05444972_102173</name>
</gene>
<evidence type="ECO:0000313" key="23">
    <source>
        <dbReference type="EMBL" id="SFS44405.1"/>
    </source>
</evidence>
<evidence type="ECO:0000256" key="6">
    <source>
        <dbReference type="ARBA" id="ARBA00022832"/>
    </source>
</evidence>
<keyword evidence="7" id="KW-0521">NADP</keyword>
<comment type="catalytic activity">
    <reaction evidence="13">
        <text>docosanoyl-[(phenol)carboxyphthiodiolenone synthase] + 2 (S)-methylmalonyl-CoA + 3 malonyl-CoA + 5 NADPH + 10 H(+) = C34-carboxyphthiodiolenone-[(phenol)carboxyphthiodiolenone synthase] + 5 CO2 + 5 NADP(+) + 5 CoA + 2 H2O</text>
        <dbReference type="Rhea" id="RHEA:57752"/>
        <dbReference type="Rhea" id="RHEA-COMP:14987"/>
        <dbReference type="Rhea" id="RHEA-COMP:14988"/>
        <dbReference type="ChEBI" id="CHEBI:15377"/>
        <dbReference type="ChEBI" id="CHEBI:15378"/>
        <dbReference type="ChEBI" id="CHEBI:16526"/>
        <dbReference type="ChEBI" id="CHEBI:57287"/>
        <dbReference type="ChEBI" id="CHEBI:57327"/>
        <dbReference type="ChEBI" id="CHEBI:57384"/>
        <dbReference type="ChEBI" id="CHEBI:57783"/>
        <dbReference type="ChEBI" id="CHEBI:58349"/>
        <dbReference type="ChEBI" id="CHEBI:142237"/>
        <dbReference type="ChEBI" id="CHEBI:142238"/>
        <dbReference type="EC" id="2.3.1.292"/>
    </reaction>
</comment>
<dbReference type="PROSITE" id="PS00606">
    <property type="entry name" value="KS3_1"/>
    <property type="match status" value="2"/>
</dbReference>
<feature type="domain" description="Ketosynthase family 3 (KS3)" evidence="22">
    <location>
        <begin position="11"/>
        <end position="437"/>
    </location>
</feature>
<evidence type="ECO:0000256" key="19">
    <source>
        <dbReference type="ARBA" id="ARBA00078169"/>
    </source>
</evidence>
<keyword evidence="5 23" id="KW-0808">Transferase</keyword>
<evidence type="ECO:0000256" key="9">
    <source>
        <dbReference type="ARBA" id="ARBA00023098"/>
    </source>
</evidence>
<dbReference type="GO" id="GO:0006633">
    <property type="term" value="P:fatty acid biosynthetic process"/>
    <property type="evidence" value="ECO:0007669"/>
    <property type="project" value="InterPro"/>
</dbReference>
<dbReference type="InterPro" id="IPR001227">
    <property type="entry name" value="Ac_transferase_dom_sf"/>
</dbReference>
<dbReference type="InterPro" id="IPR006162">
    <property type="entry name" value="Ppantetheine_attach_site"/>
</dbReference>
<keyword evidence="9" id="KW-0443">Lipid metabolism</keyword>
<evidence type="ECO:0000256" key="20">
    <source>
        <dbReference type="ARBA" id="ARBA00084020"/>
    </source>
</evidence>
<dbReference type="EMBL" id="FPAA01000002">
    <property type="protein sequence ID" value="SFS44405.1"/>
    <property type="molecule type" value="Genomic_DNA"/>
</dbReference>
<dbReference type="Proteomes" id="UP000198660">
    <property type="component" value="Unassembled WGS sequence"/>
</dbReference>
<evidence type="ECO:0000256" key="11">
    <source>
        <dbReference type="ARBA" id="ARBA00050973"/>
    </source>
</evidence>
<dbReference type="Gene3D" id="3.30.70.3290">
    <property type="match status" value="2"/>
</dbReference>
<evidence type="ECO:0000259" key="22">
    <source>
        <dbReference type="PROSITE" id="PS52004"/>
    </source>
</evidence>
<comment type="catalytic activity">
    <reaction evidence="12">
        <text>19-(4-hydroxyphenyl)nonadecanoyl-[(phenol)carboxyphthiodiolenone synthase] + 2 (S)-methylmalonyl-CoA + 3 malonyl-CoA + 5 NADPH + 10 H(+) = C37-(phenol)carboxyphthiodiolenone-[(phenol)carboxyphthiodiolenone synthase] + 5 CO2 + 5 NADP(+) + 5 CoA + 2 H2O</text>
        <dbReference type="Rhea" id="RHEA:57760"/>
        <dbReference type="Rhea" id="RHEA-COMP:14273"/>
        <dbReference type="Rhea" id="RHEA-COMP:14990"/>
        <dbReference type="ChEBI" id="CHEBI:15377"/>
        <dbReference type="ChEBI" id="CHEBI:15378"/>
        <dbReference type="ChEBI" id="CHEBI:16526"/>
        <dbReference type="ChEBI" id="CHEBI:57287"/>
        <dbReference type="ChEBI" id="CHEBI:57327"/>
        <dbReference type="ChEBI" id="CHEBI:57384"/>
        <dbReference type="ChEBI" id="CHEBI:57783"/>
        <dbReference type="ChEBI" id="CHEBI:58349"/>
        <dbReference type="ChEBI" id="CHEBI:133301"/>
        <dbReference type="ChEBI" id="CHEBI:142260"/>
        <dbReference type="EC" id="2.3.1.292"/>
    </reaction>
</comment>
<dbReference type="Pfam" id="PF08659">
    <property type="entry name" value="KR"/>
    <property type="match status" value="2"/>
</dbReference>
<evidence type="ECO:0000256" key="17">
    <source>
        <dbReference type="ARBA" id="ARBA00073623"/>
    </source>
</evidence>
<dbReference type="InterPro" id="IPR001242">
    <property type="entry name" value="Condensation_dom"/>
</dbReference>
<dbReference type="Gene3D" id="3.40.50.720">
    <property type="entry name" value="NAD(P)-binding Rossmann-like Domain"/>
    <property type="match status" value="2"/>
</dbReference>
<dbReference type="PROSITE" id="PS52004">
    <property type="entry name" value="KS3_2"/>
    <property type="match status" value="2"/>
</dbReference>
<evidence type="ECO:0000256" key="13">
    <source>
        <dbReference type="ARBA" id="ARBA00052119"/>
    </source>
</evidence>
<evidence type="ECO:0000259" key="21">
    <source>
        <dbReference type="PROSITE" id="PS50075"/>
    </source>
</evidence>
<dbReference type="Pfam" id="PF02801">
    <property type="entry name" value="Ketoacyl-synt_C"/>
    <property type="match status" value="2"/>
</dbReference>
<evidence type="ECO:0000256" key="4">
    <source>
        <dbReference type="ARBA" id="ARBA00022553"/>
    </source>
</evidence>
<dbReference type="InterPro" id="IPR049490">
    <property type="entry name" value="C883_1060-like_KR_N"/>
</dbReference>
<dbReference type="SUPFAM" id="SSF51735">
    <property type="entry name" value="NAD(P)-binding Rossmann-fold domains"/>
    <property type="match status" value="4"/>
</dbReference>
<dbReference type="Pfam" id="PF22621">
    <property type="entry name" value="CurL-like_PKS_C"/>
    <property type="match status" value="2"/>
</dbReference>
<dbReference type="Pfam" id="PF00668">
    <property type="entry name" value="Condensation"/>
    <property type="match status" value="1"/>
</dbReference>
<evidence type="ECO:0000256" key="5">
    <source>
        <dbReference type="ARBA" id="ARBA00022679"/>
    </source>
</evidence>
<dbReference type="Gene3D" id="3.30.559.10">
    <property type="entry name" value="Chloramphenicol acetyltransferase-like domain"/>
    <property type="match status" value="1"/>
</dbReference>
<dbReference type="InterPro" id="IPR016035">
    <property type="entry name" value="Acyl_Trfase/lysoPLipase"/>
</dbReference>
<dbReference type="SUPFAM" id="SSF53901">
    <property type="entry name" value="Thiolase-like"/>
    <property type="match status" value="2"/>
</dbReference>
<dbReference type="CDD" id="cd19531">
    <property type="entry name" value="LCL_NRPS-like"/>
    <property type="match status" value="1"/>
</dbReference>
<dbReference type="CDD" id="cd00833">
    <property type="entry name" value="PKS"/>
    <property type="match status" value="2"/>
</dbReference>
<keyword evidence="6" id="KW-0276">Fatty acid metabolism</keyword>
<dbReference type="InterPro" id="IPR014043">
    <property type="entry name" value="Acyl_transferase_dom"/>
</dbReference>
<evidence type="ECO:0000256" key="7">
    <source>
        <dbReference type="ARBA" id="ARBA00022857"/>
    </source>
</evidence>
<dbReference type="GO" id="GO:0031177">
    <property type="term" value="F:phosphopantetheine binding"/>
    <property type="evidence" value="ECO:0007669"/>
    <property type="project" value="InterPro"/>
</dbReference>
<keyword evidence="10" id="KW-0511">Multifunctional enzyme</keyword>
<comment type="function">
    <text evidence="15">Part of the PpsABCDE complex involved in the biosynthesis of the lipid core common to phthiocerols and phenolphthiocerols by successive additions of malonyl-CoA or methylmalonyl-CoA extender units. PpsA can accept as substrate the activated forms of either icosanoyl (C20), docosanoyl (C22) or lignoceroyl (C24) groups from FadD26, or a (4-hydroxyphenyl)-C17 or (4-hydroxyphenyl)-C19 fatty acyl from FadD29. PpsA initiates the biosynthesis and extends its substrate using a malonyl-CoA extender unit. The PpsB and PpsC proteins add the second and third malonyl-CoA extender units. PpsD adds an (R)-methylmalonyl unit and PpsE adds a second (R)-methylmalonyl unit. The incorporation of the methylmalonyl units results in formation of two branched methyl groups in the elongated product.</text>
</comment>
<dbReference type="InterPro" id="IPR014031">
    <property type="entry name" value="Ketoacyl_synth_C"/>
</dbReference>
<dbReference type="GO" id="GO:0016491">
    <property type="term" value="F:oxidoreductase activity"/>
    <property type="evidence" value="ECO:0007669"/>
    <property type="project" value="UniProtKB-KW"/>
</dbReference>
<dbReference type="InterPro" id="IPR020841">
    <property type="entry name" value="PKS_Beta-ketoAc_synthase_dom"/>
</dbReference>
<dbReference type="InterPro" id="IPR023213">
    <property type="entry name" value="CAT-like_dom_sf"/>
</dbReference>
<feature type="domain" description="Carrier" evidence="21">
    <location>
        <begin position="2853"/>
        <end position="2928"/>
    </location>
</feature>
<dbReference type="InterPro" id="IPR018201">
    <property type="entry name" value="Ketoacyl_synth_AS"/>
</dbReference>
<accession>A0A1I6PWH7</accession>
<dbReference type="Gene3D" id="3.40.366.10">
    <property type="entry name" value="Malonyl-Coenzyme A Acyl Carrier Protein, domain 2"/>
    <property type="match status" value="1"/>
</dbReference>
<dbReference type="Gene3D" id="1.10.1240.100">
    <property type="match status" value="1"/>
</dbReference>
<dbReference type="FunFam" id="3.40.47.10:FF:000042">
    <property type="entry name" value="Polyketide synthase Pks13"/>
    <property type="match status" value="2"/>
</dbReference>
<dbReference type="SMART" id="SM00825">
    <property type="entry name" value="PKS_KS"/>
    <property type="match status" value="2"/>
</dbReference>
<dbReference type="InterPro" id="IPR020806">
    <property type="entry name" value="PKS_PP-bd"/>
</dbReference>
<dbReference type="SUPFAM" id="SSF52151">
    <property type="entry name" value="FabD/lysophospholipase-like"/>
    <property type="match status" value="2"/>
</dbReference>
<dbReference type="Pfam" id="PF21394">
    <property type="entry name" value="Beta-ketacyl_N"/>
    <property type="match status" value="2"/>
</dbReference>
<protein>
    <recommendedName>
        <fullName evidence="17">Phenolphthiocerol/phthiocerol polyketide synthase subunit E</fullName>
        <ecNumber evidence="16">2.3.1.292</ecNumber>
    </recommendedName>
    <alternativeName>
        <fullName evidence="19">(Phenol)carboxyphthiodiolenone synthase subunit E</fullName>
    </alternativeName>
    <alternativeName>
        <fullName evidence="20">Beta-ketoacyl-acyl-carrier-protein synthase I</fullName>
    </alternativeName>
    <alternativeName>
        <fullName evidence="18">Phthiocerol synthesis polyketide synthase type I PpsE</fullName>
    </alternativeName>
</protein>
<dbReference type="EC" id="2.3.1.292" evidence="16"/>
<dbReference type="InterPro" id="IPR013968">
    <property type="entry name" value="PKS_KR"/>
</dbReference>
<evidence type="ECO:0000256" key="18">
    <source>
        <dbReference type="ARBA" id="ARBA00075053"/>
    </source>
</evidence>
<proteinExistence type="predicted"/>
<keyword evidence="4" id="KW-0597">Phosphoprotein</keyword>
<dbReference type="Gene3D" id="1.10.1200.10">
    <property type="entry name" value="ACP-like"/>
    <property type="match status" value="2"/>
</dbReference>
<feature type="domain" description="Carrier" evidence="21">
    <location>
        <begin position="1331"/>
        <end position="1406"/>
    </location>
</feature>
<evidence type="ECO:0000256" key="15">
    <source>
        <dbReference type="ARBA" id="ARBA00058455"/>
    </source>
</evidence>
<dbReference type="Pfam" id="PF00698">
    <property type="entry name" value="Acyl_transf_1"/>
    <property type="match status" value="1"/>
</dbReference>
<dbReference type="SUPFAM" id="SSF52777">
    <property type="entry name" value="CoA-dependent acyltransferases"/>
    <property type="match status" value="2"/>
</dbReference>
<keyword evidence="3" id="KW-0596">Phosphopantetheine</keyword>
<evidence type="ECO:0000313" key="24">
    <source>
        <dbReference type="Proteomes" id="UP000198660"/>
    </source>
</evidence>
<dbReference type="SMART" id="SM00823">
    <property type="entry name" value="PKS_PP"/>
    <property type="match status" value="2"/>
</dbReference>
<comment type="catalytic activity">
    <reaction evidence="14">
        <text>icosanoyl-[(phenol)carboxyphthiodiolenone synthase] + 2 (S)-methylmalonyl-CoA + 3 malonyl-CoA + 5 NADPH + 10 H(+) = C32-carboxyphthiodiolenone-[(phenol)carboxyphthiodiolenone synthase] + 5 CO2 + 5 NADP(+) + 5 CoA + 2 H2O</text>
        <dbReference type="Rhea" id="RHEA:57748"/>
        <dbReference type="Rhea" id="RHEA-COMP:14985"/>
        <dbReference type="Rhea" id="RHEA-COMP:14986"/>
        <dbReference type="ChEBI" id="CHEBI:15377"/>
        <dbReference type="ChEBI" id="CHEBI:15378"/>
        <dbReference type="ChEBI" id="CHEBI:16526"/>
        <dbReference type="ChEBI" id="CHEBI:57287"/>
        <dbReference type="ChEBI" id="CHEBI:57327"/>
        <dbReference type="ChEBI" id="CHEBI:57384"/>
        <dbReference type="ChEBI" id="CHEBI:57783"/>
        <dbReference type="ChEBI" id="CHEBI:58349"/>
        <dbReference type="ChEBI" id="CHEBI:87848"/>
        <dbReference type="ChEBI" id="CHEBI:142236"/>
        <dbReference type="EC" id="2.3.1.292"/>
    </reaction>
</comment>
<dbReference type="PANTHER" id="PTHR43775:SF51">
    <property type="entry name" value="INACTIVE PHENOLPHTHIOCEROL SYNTHESIS POLYKETIDE SYNTHASE TYPE I PKS1-RELATED"/>
    <property type="match status" value="1"/>
</dbReference>
<evidence type="ECO:0000256" key="2">
    <source>
        <dbReference type="ARBA" id="ARBA00001957"/>
    </source>
</evidence>